<evidence type="ECO:0000259" key="2">
    <source>
        <dbReference type="Pfam" id="PF19425"/>
    </source>
</evidence>
<evidence type="ECO:0000313" key="3">
    <source>
        <dbReference type="EMBL" id="VAW29787.1"/>
    </source>
</evidence>
<dbReference type="GO" id="GO:0006508">
    <property type="term" value="P:proteolysis"/>
    <property type="evidence" value="ECO:0007669"/>
    <property type="project" value="UniProtKB-KW"/>
</dbReference>
<protein>
    <recommendedName>
        <fullName evidence="2">Csd3-like second N-terminal domain-containing protein</fullName>
    </recommendedName>
</protein>
<reference evidence="3" key="1">
    <citation type="submission" date="2018-06" db="EMBL/GenBank/DDBJ databases">
        <authorList>
            <person name="Zhirakovskaya E."/>
        </authorList>
    </citation>
    <scope>NUCLEOTIDE SEQUENCE</scope>
</reference>
<feature type="non-terminal residue" evidence="3">
    <location>
        <position position="274"/>
    </location>
</feature>
<accession>A0A3B0UWN1</accession>
<dbReference type="SUPFAM" id="SSF51261">
    <property type="entry name" value="Duplicated hybrid motif"/>
    <property type="match status" value="1"/>
</dbReference>
<dbReference type="AlphaFoldDB" id="A0A3B0UWN1"/>
<keyword evidence="1" id="KW-0378">Hydrolase</keyword>
<feature type="domain" description="Csd3-like second N-terminal" evidence="2">
    <location>
        <begin position="153"/>
        <end position="269"/>
    </location>
</feature>
<keyword evidence="1" id="KW-0482">Metalloprotease</keyword>
<proteinExistence type="predicted"/>
<gene>
    <name evidence="3" type="ORF">MNBD_BACTEROID07-1059</name>
</gene>
<dbReference type="EMBL" id="UOET01000425">
    <property type="protein sequence ID" value="VAW29787.1"/>
    <property type="molecule type" value="Genomic_DNA"/>
</dbReference>
<dbReference type="PROSITE" id="PS51257">
    <property type="entry name" value="PROKAR_LIPOPROTEIN"/>
    <property type="match status" value="1"/>
</dbReference>
<keyword evidence="1" id="KW-0645">Protease</keyword>
<name>A0A3B0UWN1_9ZZZZ</name>
<dbReference type="Gene3D" id="3.10.450.350">
    <property type="match status" value="1"/>
</dbReference>
<dbReference type="InterPro" id="IPR011055">
    <property type="entry name" value="Dup_hybrid_motif"/>
</dbReference>
<dbReference type="InterPro" id="IPR045834">
    <property type="entry name" value="Csd3_N2"/>
</dbReference>
<evidence type="ECO:0000256" key="1">
    <source>
        <dbReference type="ARBA" id="ARBA00023049"/>
    </source>
</evidence>
<dbReference type="Pfam" id="PF19425">
    <property type="entry name" value="Csd3_N2"/>
    <property type="match status" value="1"/>
</dbReference>
<sequence>MSRINNKYISLFLLIISFSFFSCSRSKSEKQHIENLSAVKPKVIPNIIYGINVDSLQVKKGVVKRNQHLSGILLKYGVSYATIDYLARHTRKIFDVRKIRRGNGYTVIYKKDSLEIPMWFAYQISPSNYVLYHLTDSVYATLGKKPVIRKQVTTKGTIKSSLWNAMIAQHDDPNLAIKLSEIYAWTIDFFELRKGNQYKAIYQKVYVDERYAGLGKTEAADFIQKDVHHYAFYFEQNGKGDYFDENGNSLERTFLKAPLKYRRISSRFSNRRWH</sequence>
<organism evidence="3">
    <name type="scientific">hydrothermal vent metagenome</name>
    <dbReference type="NCBI Taxonomy" id="652676"/>
    <lineage>
        <taxon>unclassified sequences</taxon>
        <taxon>metagenomes</taxon>
        <taxon>ecological metagenomes</taxon>
    </lineage>
</organism>
<dbReference type="GO" id="GO:0008237">
    <property type="term" value="F:metallopeptidase activity"/>
    <property type="evidence" value="ECO:0007669"/>
    <property type="project" value="UniProtKB-KW"/>
</dbReference>